<gene>
    <name evidence="5" type="ORF">EB796_005128</name>
</gene>
<comment type="caution">
    <text evidence="5">The sequence shown here is derived from an EMBL/GenBank/DDBJ whole genome shotgun (WGS) entry which is preliminary data.</text>
</comment>
<organism evidence="5 6">
    <name type="scientific">Bugula neritina</name>
    <name type="common">Brown bryozoan</name>
    <name type="synonym">Sertularia neritina</name>
    <dbReference type="NCBI Taxonomy" id="10212"/>
    <lineage>
        <taxon>Eukaryota</taxon>
        <taxon>Metazoa</taxon>
        <taxon>Spiralia</taxon>
        <taxon>Lophotrochozoa</taxon>
        <taxon>Bryozoa</taxon>
        <taxon>Gymnolaemata</taxon>
        <taxon>Cheilostomatida</taxon>
        <taxon>Flustrina</taxon>
        <taxon>Buguloidea</taxon>
        <taxon>Bugulidae</taxon>
        <taxon>Bugula</taxon>
    </lineage>
</organism>
<feature type="domain" description="Carbohydrate kinase FGGY N-terminal" evidence="4">
    <location>
        <begin position="26"/>
        <end position="166"/>
    </location>
</feature>
<dbReference type="Pfam" id="PF00370">
    <property type="entry name" value="FGGY_N"/>
    <property type="match status" value="1"/>
</dbReference>
<keyword evidence="3" id="KW-0418">Kinase</keyword>
<dbReference type="PANTHER" id="PTHR10196">
    <property type="entry name" value="SUGAR KINASE"/>
    <property type="match status" value="1"/>
</dbReference>
<evidence type="ECO:0000256" key="2">
    <source>
        <dbReference type="ARBA" id="ARBA00022679"/>
    </source>
</evidence>
<dbReference type="GO" id="GO:0050277">
    <property type="term" value="F:sedoheptulokinase activity"/>
    <property type="evidence" value="ECO:0007669"/>
    <property type="project" value="TreeGrafter"/>
</dbReference>
<dbReference type="EMBL" id="VXIV02000702">
    <property type="protein sequence ID" value="KAF6036561.1"/>
    <property type="molecule type" value="Genomic_DNA"/>
</dbReference>
<evidence type="ECO:0000256" key="1">
    <source>
        <dbReference type="ARBA" id="ARBA00009156"/>
    </source>
</evidence>
<dbReference type="InterPro" id="IPR043129">
    <property type="entry name" value="ATPase_NBD"/>
</dbReference>
<dbReference type="PANTHER" id="PTHR10196:SF67">
    <property type="entry name" value="SEDOHEPTULOKINASE"/>
    <property type="match status" value="1"/>
</dbReference>
<dbReference type="Gene3D" id="3.30.420.40">
    <property type="match status" value="1"/>
</dbReference>
<protein>
    <submittedName>
        <fullName evidence="5">SHPK</fullName>
    </submittedName>
</protein>
<proteinExistence type="inferred from homology"/>
<dbReference type="OrthoDB" id="10264182at2759"/>
<keyword evidence="6" id="KW-1185">Reference proteome</keyword>
<keyword evidence="2" id="KW-0808">Transferase</keyword>
<dbReference type="InterPro" id="IPR018484">
    <property type="entry name" value="FGGY_N"/>
</dbReference>
<dbReference type="AlphaFoldDB" id="A0A7J7KFB2"/>
<dbReference type="GO" id="GO:0006071">
    <property type="term" value="P:glycerol metabolic process"/>
    <property type="evidence" value="ECO:0007669"/>
    <property type="project" value="TreeGrafter"/>
</dbReference>
<evidence type="ECO:0000313" key="6">
    <source>
        <dbReference type="Proteomes" id="UP000593567"/>
    </source>
</evidence>
<reference evidence="5" key="1">
    <citation type="submission" date="2020-06" db="EMBL/GenBank/DDBJ databases">
        <title>Draft genome of Bugula neritina, a colonial animal packing powerful symbionts and potential medicines.</title>
        <authorList>
            <person name="Rayko M."/>
        </authorList>
    </citation>
    <scope>NUCLEOTIDE SEQUENCE [LARGE SCALE GENOMIC DNA]</scope>
    <source>
        <strain evidence="5">Kwan_BN1</strain>
    </source>
</reference>
<sequence>MSISLAGTKILRTVDGGYELHGTVSNLITWQDQRCSANFLSSLPASAGPISAGYGCASILWLQKNRPEYLSQFDFAGTISDFVVSMMCDLPEVAMSHQNAASWGYFDTSSCSWQTDVLEEAGFPTSLLPKLVSVGTEVGRTIGSVLGLPDDIPVYVAAGDSQCSVLSTQFDSHQAVLNIGTSCQLSFLPSSKSFMESTHIQSWPYKATKPLCVVASMNGGNALASFTRMLKSWLQELDVEVSEDTIWSKLSSMTVLESADTNNSVIINPHLLKERTTSAPETGASDNTIVVAQDFKMATGSIPQFSGKIKHYMQRLESYFLIYTRQMLT</sequence>
<dbReference type="Proteomes" id="UP000593567">
    <property type="component" value="Unassembled WGS sequence"/>
</dbReference>
<comment type="similarity">
    <text evidence="1">Belongs to the FGGY kinase family.</text>
</comment>
<evidence type="ECO:0000313" key="5">
    <source>
        <dbReference type="EMBL" id="KAF6036561.1"/>
    </source>
</evidence>
<name>A0A7J7KFB2_BUGNE</name>
<evidence type="ECO:0000259" key="4">
    <source>
        <dbReference type="Pfam" id="PF00370"/>
    </source>
</evidence>
<dbReference type="GO" id="GO:0005829">
    <property type="term" value="C:cytosol"/>
    <property type="evidence" value="ECO:0007669"/>
    <property type="project" value="TreeGrafter"/>
</dbReference>
<accession>A0A7J7KFB2</accession>
<evidence type="ECO:0000256" key="3">
    <source>
        <dbReference type="ARBA" id="ARBA00022777"/>
    </source>
</evidence>
<dbReference type="SUPFAM" id="SSF53067">
    <property type="entry name" value="Actin-like ATPase domain"/>
    <property type="match status" value="1"/>
</dbReference>